<evidence type="ECO:0000256" key="4">
    <source>
        <dbReference type="ARBA" id="ARBA00022448"/>
    </source>
</evidence>
<dbReference type="GO" id="GO:0045259">
    <property type="term" value="C:proton-transporting ATP synthase complex"/>
    <property type="evidence" value="ECO:0007669"/>
    <property type="project" value="UniProtKB-KW"/>
</dbReference>
<dbReference type="HAMAP" id="MF_00815">
    <property type="entry name" value="ATP_synth_gamma_bact"/>
    <property type="match status" value="1"/>
</dbReference>
<keyword evidence="5 10" id="KW-0375">Hydrogen ion transport</keyword>
<name>A0A1I1Z8G3_9BACT</name>
<dbReference type="InterPro" id="IPR023632">
    <property type="entry name" value="ATP_synth_F1_gsu_CS"/>
</dbReference>
<dbReference type="GO" id="GO:0005524">
    <property type="term" value="F:ATP binding"/>
    <property type="evidence" value="ECO:0007669"/>
    <property type="project" value="UniProtKB-UniRule"/>
</dbReference>
<comment type="subcellular location">
    <subcellularLocation>
        <location evidence="10">Cell membrane</location>
        <topology evidence="10">Peripheral membrane protein</topology>
    </subcellularLocation>
    <subcellularLocation>
        <location evidence="2">Membrane</location>
        <topology evidence="2">Peripheral membrane protein</topology>
    </subcellularLocation>
</comment>
<comment type="subunit">
    <text evidence="10">F-type ATPases have 2 components, CF(1) - the catalytic core - and CF(0) - the membrane proton channel. CF(1) has five subunits: alpha(3), beta(3), gamma(1), delta(1), epsilon(1). CF(0) has three main subunits: a, b and c.</text>
</comment>
<dbReference type="Proteomes" id="UP000181976">
    <property type="component" value="Unassembled WGS sequence"/>
</dbReference>
<evidence type="ECO:0000256" key="2">
    <source>
        <dbReference type="ARBA" id="ARBA00004170"/>
    </source>
</evidence>
<accession>A0A1I1Z8G3</accession>
<dbReference type="InterPro" id="IPR035968">
    <property type="entry name" value="ATP_synth_F1_ATPase_gsu"/>
</dbReference>
<evidence type="ECO:0000256" key="5">
    <source>
        <dbReference type="ARBA" id="ARBA00022781"/>
    </source>
</evidence>
<evidence type="ECO:0000256" key="8">
    <source>
        <dbReference type="ARBA" id="ARBA00023196"/>
    </source>
</evidence>
<dbReference type="InterPro" id="IPR000131">
    <property type="entry name" value="ATP_synth_F1_gsu"/>
</dbReference>
<dbReference type="CDD" id="cd12151">
    <property type="entry name" value="F1-ATPase_gamma"/>
    <property type="match status" value="1"/>
</dbReference>
<dbReference type="GO" id="GO:0042777">
    <property type="term" value="P:proton motive force-driven plasma membrane ATP synthesis"/>
    <property type="evidence" value="ECO:0007669"/>
    <property type="project" value="UniProtKB-UniRule"/>
</dbReference>
<dbReference type="eggNOG" id="COG0224">
    <property type="taxonomic scope" value="Bacteria"/>
</dbReference>
<dbReference type="PANTHER" id="PTHR11693:SF22">
    <property type="entry name" value="ATP SYNTHASE SUBUNIT GAMMA, MITOCHONDRIAL"/>
    <property type="match status" value="1"/>
</dbReference>
<reference evidence="11 12" key="1">
    <citation type="submission" date="2016-10" db="EMBL/GenBank/DDBJ databases">
        <authorList>
            <person name="de Groot N.N."/>
        </authorList>
    </citation>
    <scope>NUCLEOTIDE SEQUENCE [LARGE SCALE GENOMIC DNA]</scope>
    <source>
        <strain evidence="11 12">DSM 19012</strain>
    </source>
</reference>
<dbReference type="Pfam" id="PF00231">
    <property type="entry name" value="ATP-synt"/>
    <property type="match status" value="1"/>
</dbReference>
<evidence type="ECO:0000256" key="7">
    <source>
        <dbReference type="ARBA" id="ARBA00023136"/>
    </source>
</evidence>
<keyword evidence="4 10" id="KW-0813">Transport</keyword>
<dbReference type="FunCoup" id="A0A1I1Z8G3">
    <property type="interactions" value="375"/>
</dbReference>
<dbReference type="PRINTS" id="PR00126">
    <property type="entry name" value="ATPASEGAMMA"/>
</dbReference>
<comment type="similarity">
    <text evidence="3 10">Belongs to the ATPase gamma chain family.</text>
</comment>
<dbReference type="PROSITE" id="PS00153">
    <property type="entry name" value="ATPASE_GAMMA"/>
    <property type="match status" value="1"/>
</dbReference>
<keyword evidence="6 10" id="KW-0406">Ion transport</keyword>
<dbReference type="GO" id="GO:0046933">
    <property type="term" value="F:proton-transporting ATP synthase activity, rotational mechanism"/>
    <property type="evidence" value="ECO:0007669"/>
    <property type="project" value="UniProtKB-UniRule"/>
</dbReference>
<comment type="function">
    <text evidence="1 10">Produces ATP from ADP in the presence of a proton gradient across the membrane. The gamma chain is believed to be important in regulating ATPase activity and the flow of protons through the CF(0) complex.</text>
</comment>
<dbReference type="STRING" id="385682.SAMN05444380_10934"/>
<dbReference type="EMBL" id="FONA01000009">
    <property type="protein sequence ID" value="SFE28041.1"/>
    <property type="molecule type" value="Genomic_DNA"/>
</dbReference>
<dbReference type="AlphaFoldDB" id="A0A1I1Z8G3"/>
<gene>
    <name evidence="10" type="primary">atpG</name>
    <name evidence="11" type="ORF">SAMN05444380_10934</name>
</gene>
<dbReference type="SUPFAM" id="SSF52943">
    <property type="entry name" value="ATP synthase (F1-ATPase), gamma subunit"/>
    <property type="match status" value="1"/>
</dbReference>
<dbReference type="GO" id="GO:0005886">
    <property type="term" value="C:plasma membrane"/>
    <property type="evidence" value="ECO:0007669"/>
    <property type="project" value="UniProtKB-SubCell"/>
</dbReference>
<keyword evidence="10" id="KW-1003">Cell membrane</keyword>
<keyword evidence="12" id="KW-1185">Reference proteome</keyword>
<dbReference type="Gene3D" id="1.10.287.80">
    <property type="entry name" value="ATP synthase, gamma subunit, helix hairpin domain"/>
    <property type="match status" value="1"/>
</dbReference>
<evidence type="ECO:0000256" key="9">
    <source>
        <dbReference type="ARBA" id="ARBA00023310"/>
    </source>
</evidence>
<keyword evidence="9 10" id="KW-0066">ATP synthesis</keyword>
<sequence>MANLKDIRTRIGAVKTTMQVTSAMKMISAARLKKAQDDVEHIRPYTSHLIGIIHDMVSTYPDVTINYTIPGRGNKVVLFVIASDRGLCGAFNANVVKAVQNLLKNELNDDYKKGNVEIRVLGKQAWKMLRSRNIRPLILEEGQLSDPSFTKIAMIADELISEYDLGVLKEAIIVYNSFINAAVQEVQVQQFLPVKIPEVKRTNPISEYILEPDRQAIVDSLMPKTLRSLLYQVVLESIASEHGARMTSMHKATDNANTLINELQLMYNKARQSAITNELIEITSGAEALKK</sequence>
<dbReference type="NCBIfam" id="TIGR01146">
    <property type="entry name" value="ATPsyn_F1gamma"/>
    <property type="match status" value="1"/>
</dbReference>
<dbReference type="PANTHER" id="PTHR11693">
    <property type="entry name" value="ATP SYNTHASE GAMMA CHAIN"/>
    <property type="match status" value="1"/>
</dbReference>
<evidence type="ECO:0000256" key="10">
    <source>
        <dbReference type="HAMAP-Rule" id="MF_00815"/>
    </source>
</evidence>
<protein>
    <recommendedName>
        <fullName evidence="10">ATP synthase gamma chain</fullName>
    </recommendedName>
    <alternativeName>
        <fullName evidence="10">ATP synthase F1 sector gamma subunit</fullName>
    </alternativeName>
    <alternativeName>
        <fullName evidence="10">F-ATPase gamma subunit</fullName>
    </alternativeName>
</protein>
<keyword evidence="7 10" id="KW-0472">Membrane</keyword>
<dbReference type="RefSeq" id="WP_029626458.1">
    <property type="nucleotide sequence ID" value="NZ_AFSL01000008.1"/>
</dbReference>
<evidence type="ECO:0000313" key="11">
    <source>
        <dbReference type="EMBL" id="SFE28041.1"/>
    </source>
</evidence>
<evidence type="ECO:0000256" key="6">
    <source>
        <dbReference type="ARBA" id="ARBA00023065"/>
    </source>
</evidence>
<dbReference type="OrthoDB" id="9812769at2"/>
<dbReference type="Gene3D" id="3.40.1380.10">
    <property type="match status" value="1"/>
</dbReference>
<proteinExistence type="inferred from homology"/>
<evidence type="ECO:0000313" key="12">
    <source>
        <dbReference type="Proteomes" id="UP000181976"/>
    </source>
</evidence>
<dbReference type="InParanoid" id="A0A1I1Z8G3"/>
<evidence type="ECO:0000256" key="3">
    <source>
        <dbReference type="ARBA" id="ARBA00007681"/>
    </source>
</evidence>
<keyword evidence="8 10" id="KW-0139">CF(1)</keyword>
<organism evidence="11 12">
    <name type="scientific">Thermophagus xiamenensis</name>
    <dbReference type="NCBI Taxonomy" id="385682"/>
    <lineage>
        <taxon>Bacteria</taxon>
        <taxon>Pseudomonadati</taxon>
        <taxon>Bacteroidota</taxon>
        <taxon>Bacteroidia</taxon>
        <taxon>Marinilabiliales</taxon>
        <taxon>Marinilabiliaceae</taxon>
        <taxon>Thermophagus</taxon>
    </lineage>
</organism>
<evidence type="ECO:0000256" key="1">
    <source>
        <dbReference type="ARBA" id="ARBA00003456"/>
    </source>
</evidence>